<dbReference type="STRING" id="1850252.LPB136_01545"/>
<dbReference type="RefSeq" id="WP_072554451.1">
    <property type="nucleotide sequence ID" value="NZ_CP018155.1"/>
</dbReference>
<organism evidence="2 3">
    <name type="scientific">Tenacibaculum todarodis</name>
    <dbReference type="NCBI Taxonomy" id="1850252"/>
    <lineage>
        <taxon>Bacteria</taxon>
        <taxon>Pseudomonadati</taxon>
        <taxon>Bacteroidota</taxon>
        <taxon>Flavobacteriia</taxon>
        <taxon>Flavobacteriales</taxon>
        <taxon>Flavobacteriaceae</taxon>
        <taxon>Tenacibaculum</taxon>
    </lineage>
</organism>
<dbReference type="Pfam" id="PF16119">
    <property type="entry name" value="DUF4835"/>
    <property type="match status" value="1"/>
</dbReference>
<dbReference type="Proteomes" id="UP000181898">
    <property type="component" value="Chromosome"/>
</dbReference>
<dbReference type="OrthoDB" id="9773381at2"/>
<feature type="chain" id="PRO_5012588993" evidence="1">
    <location>
        <begin position="20"/>
        <end position="296"/>
    </location>
</feature>
<proteinExistence type="predicted"/>
<reference evidence="2 3" key="1">
    <citation type="submission" date="2016-11" db="EMBL/GenBank/DDBJ databases">
        <title>Tenacibaculum sp. LPB0136, isolated from marine environment.</title>
        <authorList>
            <person name="Kim E."/>
            <person name="Yi H."/>
        </authorList>
    </citation>
    <scope>NUCLEOTIDE SEQUENCE [LARGE SCALE GENOMIC DNA]</scope>
    <source>
        <strain evidence="2 3">LPB0136</strain>
    </source>
</reference>
<dbReference type="EMBL" id="CP018155">
    <property type="protein sequence ID" value="APG64127.1"/>
    <property type="molecule type" value="Genomic_DNA"/>
</dbReference>
<evidence type="ECO:0000256" key="1">
    <source>
        <dbReference type="SAM" id="SignalP"/>
    </source>
</evidence>
<evidence type="ECO:0000313" key="3">
    <source>
        <dbReference type="Proteomes" id="UP000181898"/>
    </source>
</evidence>
<evidence type="ECO:0000313" key="2">
    <source>
        <dbReference type="EMBL" id="APG64127.1"/>
    </source>
</evidence>
<name>A0A1L3JG67_9FLAO</name>
<keyword evidence="1" id="KW-0732">Signal</keyword>
<dbReference type="InterPro" id="IPR032274">
    <property type="entry name" value="DUF4835"/>
</dbReference>
<dbReference type="KEGG" id="ten:LPB136_01545"/>
<accession>A0A1L3JG67</accession>
<gene>
    <name evidence="2" type="ORF">LPB136_01545</name>
</gene>
<feature type="signal peptide" evidence="1">
    <location>
        <begin position="1"/>
        <end position="19"/>
    </location>
</feature>
<keyword evidence="3" id="KW-1185">Reference proteome</keyword>
<sequence>MRNIVLVLACFLSIATANSQELNALVTVNADQVQSTNKQVYSTLEIALTEFINQTEWTNKTVKPQERINCAFTIIVSNQSGNNFDASIQVQSTRPVFGSTYETPVLNINDGNFSFRYNEFDPLLYNATQFDSNLVSTIVFYVYTILGVDADTFALKGGQNYLKEAERVMLQAQQSGISGWQNQVGSQNRFELIDNFLSPKYATLRSIYYNFHRNGLDKFSSDLTNGKQQVELSVTQLEQLFNKDVGNYMIRVFLDAKSDEIVTIFTDGKESRNQQKMATVLQKIMPTQGNKWRKIE</sequence>
<dbReference type="AlphaFoldDB" id="A0A1L3JG67"/>
<protein>
    <submittedName>
        <fullName evidence="2">DUF4835 domain-containing protein</fullName>
    </submittedName>
</protein>